<evidence type="ECO:0000313" key="3">
    <source>
        <dbReference type="Proteomes" id="UP001215280"/>
    </source>
</evidence>
<organism evidence="2 3">
    <name type="scientific">Mycena maculata</name>
    <dbReference type="NCBI Taxonomy" id="230809"/>
    <lineage>
        <taxon>Eukaryota</taxon>
        <taxon>Fungi</taxon>
        <taxon>Dikarya</taxon>
        <taxon>Basidiomycota</taxon>
        <taxon>Agaricomycotina</taxon>
        <taxon>Agaricomycetes</taxon>
        <taxon>Agaricomycetidae</taxon>
        <taxon>Agaricales</taxon>
        <taxon>Marasmiineae</taxon>
        <taxon>Mycenaceae</taxon>
        <taxon>Mycena</taxon>
    </lineage>
</organism>
<evidence type="ECO:0000313" key="2">
    <source>
        <dbReference type="EMBL" id="KAJ7722427.1"/>
    </source>
</evidence>
<feature type="region of interest" description="Disordered" evidence="1">
    <location>
        <begin position="91"/>
        <end position="124"/>
    </location>
</feature>
<evidence type="ECO:0000256" key="1">
    <source>
        <dbReference type="SAM" id="MobiDB-lite"/>
    </source>
</evidence>
<sequence length="287" mass="31349">MRTELQGERVYQCPIYLTRIPFEPRPFLRNDIDTRPAVSSGYFLSDTTALPSLSDVVKGRRLTSLISASISRSSTRDFSRGRERFEAYLIGRGGGRTPTAPAPPCATSSAGDAHWTTQDPRPPPRARTLSWGLLSSSVRALPIPTILAPALLVFCPLLPHDSLPTPHSLIHLSSPSHRHPSRVPPLLAFRPILPHDSLPIPPLLSASSSRPPASLPFPFSTRTDSHRSPLPIPPLPLFVHYLPLPLLHLPSPVSPRLFLLPPPHPTSFCSLLPSSALWPSLPSFTPA</sequence>
<dbReference type="EMBL" id="JARJLG010000258">
    <property type="protein sequence ID" value="KAJ7722427.1"/>
    <property type="molecule type" value="Genomic_DNA"/>
</dbReference>
<gene>
    <name evidence="2" type="ORF">DFH07DRAFT_288130</name>
</gene>
<comment type="caution">
    <text evidence="2">The sequence shown here is derived from an EMBL/GenBank/DDBJ whole genome shotgun (WGS) entry which is preliminary data.</text>
</comment>
<proteinExistence type="predicted"/>
<dbReference type="AlphaFoldDB" id="A0AAD7HJX4"/>
<dbReference type="Proteomes" id="UP001215280">
    <property type="component" value="Unassembled WGS sequence"/>
</dbReference>
<name>A0AAD7HJX4_9AGAR</name>
<keyword evidence="3" id="KW-1185">Reference proteome</keyword>
<accession>A0AAD7HJX4</accession>
<reference evidence="2" key="1">
    <citation type="submission" date="2023-03" db="EMBL/GenBank/DDBJ databases">
        <title>Massive genome expansion in bonnet fungi (Mycena s.s.) driven by repeated elements and novel gene families across ecological guilds.</title>
        <authorList>
            <consortium name="Lawrence Berkeley National Laboratory"/>
            <person name="Harder C.B."/>
            <person name="Miyauchi S."/>
            <person name="Viragh M."/>
            <person name="Kuo A."/>
            <person name="Thoen E."/>
            <person name="Andreopoulos B."/>
            <person name="Lu D."/>
            <person name="Skrede I."/>
            <person name="Drula E."/>
            <person name="Henrissat B."/>
            <person name="Morin E."/>
            <person name="Kohler A."/>
            <person name="Barry K."/>
            <person name="LaButti K."/>
            <person name="Morin E."/>
            <person name="Salamov A."/>
            <person name="Lipzen A."/>
            <person name="Mereny Z."/>
            <person name="Hegedus B."/>
            <person name="Baldrian P."/>
            <person name="Stursova M."/>
            <person name="Weitz H."/>
            <person name="Taylor A."/>
            <person name="Grigoriev I.V."/>
            <person name="Nagy L.G."/>
            <person name="Martin F."/>
            <person name="Kauserud H."/>
        </authorList>
    </citation>
    <scope>NUCLEOTIDE SEQUENCE</scope>
    <source>
        <strain evidence="2">CBHHK188m</strain>
    </source>
</reference>
<protein>
    <submittedName>
        <fullName evidence="2">Uncharacterized protein</fullName>
    </submittedName>
</protein>